<dbReference type="EMBL" id="MU001634">
    <property type="protein sequence ID" value="KAF2484544.1"/>
    <property type="molecule type" value="Genomic_DNA"/>
</dbReference>
<dbReference type="InterPro" id="IPR011009">
    <property type="entry name" value="Kinase-like_dom_sf"/>
</dbReference>
<feature type="region of interest" description="Disordered" evidence="13">
    <location>
        <begin position="504"/>
        <end position="548"/>
    </location>
</feature>
<evidence type="ECO:0000259" key="15">
    <source>
        <dbReference type="PROSITE" id="PS50908"/>
    </source>
</evidence>
<dbReference type="SMART" id="SM00591">
    <property type="entry name" value="RWD"/>
    <property type="match status" value="1"/>
</dbReference>
<dbReference type="PROSITE" id="PS50908">
    <property type="entry name" value="RWD"/>
    <property type="match status" value="1"/>
</dbReference>
<dbReference type="CDD" id="cd23823">
    <property type="entry name" value="RWD_GCN2"/>
    <property type="match status" value="1"/>
</dbReference>
<dbReference type="InterPro" id="IPR016135">
    <property type="entry name" value="UBQ-conjugating_enzyme/RWD"/>
</dbReference>
<feature type="region of interest" description="Disordered" evidence="13">
    <location>
        <begin position="1"/>
        <end position="24"/>
    </location>
</feature>
<gene>
    <name evidence="16" type="ORF">BDY17DRAFT_295838</name>
</gene>
<evidence type="ECO:0000259" key="14">
    <source>
        <dbReference type="PROSITE" id="PS50011"/>
    </source>
</evidence>
<dbReference type="CDD" id="cd14012">
    <property type="entry name" value="PK_eIF2AK_GCN2_rpt1"/>
    <property type="match status" value="1"/>
</dbReference>
<dbReference type="OrthoDB" id="341578at2759"/>
<dbReference type="RefSeq" id="XP_033591113.1">
    <property type="nucleotide sequence ID" value="XM_033733366.1"/>
</dbReference>
<reference evidence="16" key="1">
    <citation type="journal article" date="2020" name="Stud. Mycol.">
        <title>101 Dothideomycetes genomes: a test case for predicting lifestyles and emergence of pathogens.</title>
        <authorList>
            <person name="Haridas S."/>
            <person name="Albert R."/>
            <person name="Binder M."/>
            <person name="Bloem J."/>
            <person name="Labutti K."/>
            <person name="Salamov A."/>
            <person name="Andreopoulos B."/>
            <person name="Baker S."/>
            <person name="Barry K."/>
            <person name="Bills G."/>
            <person name="Bluhm B."/>
            <person name="Cannon C."/>
            <person name="Castanera R."/>
            <person name="Culley D."/>
            <person name="Daum C."/>
            <person name="Ezra D."/>
            <person name="Gonzalez J."/>
            <person name="Henrissat B."/>
            <person name="Kuo A."/>
            <person name="Liang C."/>
            <person name="Lipzen A."/>
            <person name="Lutzoni F."/>
            <person name="Magnuson J."/>
            <person name="Mondo S."/>
            <person name="Nolan M."/>
            <person name="Ohm R."/>
            <person name="Pangilinan J."/>
            <person name="Park H.-J."/>
            <person name="Ramirez L."/>
            <person name="Alfaro M."/>
            <person name="Sun H."/>
            <person name="Tritt A."/>
            <person name="Yoshinaga Y."/>
            <person name="Zwiers L.-H."/>
            <person name="Turgeon B."/>
            <person name="Goodwin S."/>
            <person name="Spatafora J."/>
            <person name="Crous P."/>
            <person name="Grigoriev I."/>
        </authorList>
    </citation>
    <scope>NUCLEOTIDE SEQUENCE</scope>
    <source>
        <strain evidence="16">CBS 113389</strain>
    </source>
</reference>
<dbReference type="PROSITE" id="PS00107">
    <property type="entry name" value="PROTEIN_KINASE_ATP"/>
    <property type="match status" value="1"/>
</dbReference>
<dbReference type="InterPro" id="IPR006575">
    <property type="entry name" value="RWD_dom"/>
</dbReference>
<dbReference type="PANTHER" id="PTHR11042:SF136">
    <property type="entry name" value="EIF-2-ALPHA KINASE GCN2"/>
    <property type="match status" value="1"/>
</dbReference>
<dbReference type="GO" id="GO:0005634">
    <property type="term" value="C:nucleus"/>
    <property type="evidence" value="ECO:0007669"/>
    <property type="project" value="TreeGrafter"/>
</dbReference>
<comment type="catalytic activity">
    <reaction evidence="8">
        <text>L-threonyl-[protein] + ATP = O-phospho-L-threonyl-[protein] + ADP + H(+)</text>
        <dbReference type="Rhea" id="RHEA:46608"/>
        <dbReference type="Rhea" id="RHEA-COMP:11060"/>
        <dbReference type="Rhea" id="RHEA-COMP:11605"/>
        <dbReference type="ChEBI" id="CHEBI:15378"/>
        <dbReference type="ChEBI" id="CHEBI:30013"/>
        <dbReference type="ChEBI" id="CHEBI:30616"/>
        <dbReference type="ChEBI" id="CHEBI:61977"/>
        <dbReference type="ChEBI" id="CHEBI:456216"/>
        <dbReference type="EC" id="2.7.11.1"/>
    </reaction>
</comment>
<feature type="binding site" evidence="11">
    <location>
        <begin position="560"/>
        <end position="568"/>
    </location>
    <ligand>
        <name>ATP</name>
        <dbReference type="ChEBI" id="CHEBI:30616"/>
    </ligand>
</feature>
<dbReference type="Pfam" id="PF05773">
    <property type="entry name" value="RWD"/>
    <property type="match status" value="1"/>
</dbReference>
<dbReference type="InterPro" id="IPR045864">
    <property type="entry name" value="aa-tRNA-synth_II/BPL/LPL"/>
</dbReference>
<feature type="binding site" evidence="11">
    <location>
        <position position="583"/>
    </location>
    <ligand>
        <name>ATP</name>
        <dbReference type="ChEBI" id="CHEBI:30616"/>
    </ligand>
</feature>
<dbReference type="PROSITE" id="PS00108">
    <property type="entry name" value="PROTEIN_KINASE_ST"/>
    <property type="match status" value="1"/>
</dbReference>
<dbReference type="InterPro" id="IPR017441">
    <property type="entry name" value="Protein_kinase_ATP_BS"/>
</dbReference>
<keyword evidence="2" id="KW-0723">Serine/threonine-protein kinase</keyword>
<dbReference type="PROSITE" id="PS50011">
    <property type="entry name" value="PROTEIN_KINASE_DOM"/>
    <property type="match status" value="2"/>
</dbReference>
<evidence type="ECO:0000256" key="8">
    <source>
        <dbReference type="ARBA" id="ARBA00047899"/>
    </source>
</evidence>
<dbReference type="InterPro" id="IPR041715">
    <property type="entry name" value="HisRS-like_core"/>
</dbReference>
<keyword evidence="3" id="KW-0808">Transferase</keyword>
<feature type="region of interest" description="Disordered" evidence="13">
    <location>
        <begin position="153"/>
        <end position="227"/>
    </location>
</feature>
<dbReference type="CDD" id="cd14046">
    <property type="entry name" value="STKc_EIF2AK4_GCN2_rpt2"/>
    <property type="match status" value="1"/>
</dbReference>
<dbReference type="GO" id="GO:0004694">
    <property type="term" value="F:eukaryotic translation initiation factor 2alpha kinase activity"/>
    <property type="evidence" value="ECO:0007669"/>
    <property type="project" value="InterPro"/>
</dbReference>
<dbReference type="SUPFAM" id="SSF56112">
    <property type="entry name" value="Protein kinase-like (PK-like)"/>
    <property type="match status" value="2"/>
</dbReference>
<dbReference type="GO" id="GO:0000077">
    <property type="term" value="P:DNA damage checkpoint signaling"/>
    <property type="evidence" value="ECO:0007669"/>
    <property type="project" value="InterPro"/>
</dbReference>
<feature type="compositionally biased region" description="Polar residues" evidence="13">
    <location>
        <begin position="13"/>
        <end position="24"/>
    </location>
</feature>
<accession>A0A6A6PXT1</accession>
<dbReference type="EC" id="2.7.11.1" evidence="1"/>
<dbReference type="GeneID" id="54474368"/>
<dbReference type="Gene3D" id="1.10.510.10">
    <property type="entry name" value="Transferase(Phosphotransferase) domain 1"/>
    <property type="match status" value="2"/>
</dbReference>
<feature type="compositionally biased region" description="Acidic residues" evidence="13">
    <location>
        <begin position="678"/>
        <end position="699"/>
    </location>
</feature>
<dbReference type="SMART" id="SM00220">
    <property type="entry name" value="S_TKc"/>
    <property type="match status" value="2"/>
</dbReference>
<name>A0A6A6PXT1_9PEZI</name>
<feature type="region of interest" description="Disordered" evidence="13">
    <location>
        <begin position="674"/>
        <end position="721"/>
    </location>
</feature>
<dbReference type="Pfam" id="PF13393">
    <property type="entry name" value="tRNA-synt_His"/>
    <property type="match status" value="1"/>
</dbReference>
<dbReference type="Proteomes" id="UP000799767">
    <property type="component" value="Unassembled WGS sequence"/>
</dbReference>
<keyword evidence="17" id="KW-1185">Reference proteome</keyword>
<dbReference type="InterPro" id="IPR050339">
    <property type="entry name" value="CC_SR_Kinase"/>
</dbReference>
<evidence type="ECO:0000256" key="7">
    <source>
        <dbReference type="ARBA" id="ARBA00037982"/>
    </source>
</evidence>
<evidence type="ECO:0000256" key="5">
    <source>
        <dbReference type="ARBA" id="ARBA00022777"/>
    </source>
</evidence>
<dbReference type="InterPro" id="IPR016255">
    <property type="entry name" value="Gcn2"/>
</dbReference>
<evidence type="ECO:0000313" key="17">
    <source>
        <dbReference type="Proteomes" id="UP000799767"/>
    </source>
</evidence>
<sequence length="1558" mass="174094">MAPKTPRNKKVPPSSNVEKNASQEPAASVAINYGEVQLEEIEVLQAIYMEDFEEVEVKTVWSTTTDRSFNLKLRSFTDPDDLVVLAIRLTATYPKTVPLLAVEGLERYHERTQKRIHNIIQHRPKALLGEVMIHTIANEIQDALEDAVQARQQGALPSLEDERASAEEVATASAKQAEEAEARRQTEAREEEDRVLKQMVDEEITRRESRKPAKPTADDDSRGRKGVETQVVSFDQPATFQIDNEIVQFNETMFVSSLSKERGREVFLAKPLPLEGQSTKLVVVKRIDLRQSKSDIMELEENLAATVKVRHAGLLSLFAFRIDKLDDLRSDLVLCTEYADRGTLLDLLSIGSIDTDKARRFTIELLEGLECLHRNGSVHGRLDARHVRIVSKPVISVKIAGFGFAWSLMKKDKLPGRWVTPEACDLSTAALRKSDIWQFGEVVAQMFLGLDVVKKYNSPQMMLDRMPLSDSFDDLLRRVFLPDPKKRPSAFDILTAEFLRTNDPAVNDPRHPALSDRHERTKSGSFGVGSPARRRSRPNSSAQLEPMSRYATDFTEIGRLGRGGFGEVVKARNKLDGGVYAIKKIKQAPQLLDQVISEVMLLNRLSHPYVVRYFTTWIEEDFAGSVFDTSTTDAETTTTDAAVEDDTGDGSQLDFGYQSTGGLDFLSSSGFPHIEFGNDSEDESSDEENGGDEESDDDSAIPSPKHEQRRSMEVRSSAQRPPSTLYIQMEYCERHTLRDLVRKTMAIDETWRFVRQITEGLAHIHGHGIIHRDLKPDNVFIDIADNPKIGDFGLATPSQQLFAEKTVVMSGYSAGDITRSVGTALYVAPELRSASGISYNQKVDMYSLGIIFYEMCEPFATGMERVDAIQRIREKGSELPSAYQPYGPKAAQGKLISRLISHKPSERPSSTELLRSDMLPVKIEDETIRKALSGLSDPRSPYHQKMMSALFTHDSANETRIKALAWDARSSVSVADASTLRLRAIARDALETVFRRHGAEEARRPSIFPKSAIYTDASVVQLLDASGNLLQLPYDLVLPHARQLARQSSESRCTFTFGKAYRDAFDGGPPRVSEEVDLDITNNENDINPAFNDAEVIKIMDEVISEMPLFATANTVCFHLNHSGILDAVLGHCRVARAQQTAVKEIISKLGSQQHPWSKIRVELRKFGLPDTTLDDIHQFDFRDVPDKAFARLTTLLRGANGQLRTSLETAVRSLGDTIRLLSALGITRKTFIAPLSSVHSKFYEDGLLFQCVLERKFNLLVIAAGGRYDSLIKAHRPPEGRTKLQGCVGVSIALDSIVAHMARSSEAASSSKKAHARDQSSMQIAKRCDVLVSATGTEDIELAGVKLLATLWDNHISAELANGQTSRNKDHHFTVVLKHEASNTVKVTSAANDAEEIDVAVPSLVSYLQQELRDRESTSKARPASLLRQASQPDGDRKSDVHVLMARHGSKKSNKYGIVSDAQEQWFRKLEQAKDAPILAVETRDDVLDLIQQTRLGDAESWRKAVQGVPLNDRQYVQQIQDMLLSWRKGWEDGARMREACIFNFRTQRCMYYDLGM</sequence>
<evidence type="ECO:0000256" key="6">
    <source>
        <dbReference type="ARBA" id="ARBA00022840"/>
    </source>
</evidence>
<evidence type="ECO:0000256" key="12">
    <source>
        <dbReference type="PROSITE-ProRule" id="PRU10141"/>
    </source>
</evidence>
<dbReference type="Pfam" id="PF00069">
    <property type="entry name" value="Pkinase"/>
    <property type="match status" value="3"/>
</dbReference>
<evidence type="ECO:0000256" key="10">
    <source>
        <dbReference type="PIRSR" id="PIRSR000660-1"/>
    </source>
</evidence>
<comment type="catalytic activity">
    <reaction evidence="9">
        <text>L-seryl-[protein] + ATP = O-phospho-L-seryl-[protein] + ADP + H(+)</text>
        <dbReference type="Rhea" id="RHEA:17989"/>
        <dbReference type="Rhea" id="RHEA-COMP:9863"/>
        <dbReference type="Rhea" id="RHEA-COMP:11604"/>
        <dbReference type="ChEBI" id="CHEBI:15378"/>
        <dbReference type="ChEBI" id="CHEBI:29999"/>
        <dbReference type="ChEBI" id="CHEBI:30616"/>
        <dbReference type="ChEBI" id="CHEBI:83421"/>
        <dbReference type="ChEBI" id="CHEBI:456216"/>
        <dbReference type="EC" id="2.7.11.1"/>
    </reaction>
</comment>
<evidence type="ECO:0000256" key="2">
    <source>
        <dbReference type="ARBA" id="ARBA00022527"/>
    </source>
</evidence>
<evidence type="ECO:0000256" key="1">
    <source>
        <dbReference type="ARBA" id="ARBA00012513"/>
    </source>
</evidence>
<keyword evidence="6 11" id="KW-0067">ATP-binding</keyword>
<feature type="domain" description="RWD" evidence="15">
    <location>
        <begin position="39"/>
        <end position="147"/>
    </location>
</feature>
<feature type="compositionally biased region" description="Basic and acidic residues" evidence="13">
    <location>
        <begin position="176"/>
        <end position="227"/>
    </location>
</feature>
<comment type="similarity">
    <text evidence="7">Belongs to the protein kinase superfamily. Ser/Thr protein kinase family. GCN2 subfamily.</text>
</comment>
<dbReference type="PIRSF" id="PIRSF000660">
    <property type="entry name" value="Ser/Thr_PK_GCN2"/>
    <property type="match status" value="1"/>
</dbReference>
<dbReference type="GO" id="GO:0005524">
    <property type="term" value="F:ATP binding"/>
    <property type="evidence" value="ECO:0007669"/>
    <property type="project" value="UniProtKB-UniRule"/>
</dbReference>
<proteinExistence type="inferred from homology"/>
<dbReference type="SUPFAM" id="SSF55681">
    <property type="entry name" value="Class II aaRS and biotin synthetases"/>
    <property type="match status" value="1"/>
</dbReference>
<feature type="compositionally biased region" description="Basic and acidic residues" evidence="13">
    <location>
        <begin position="508"/>
        <end position="522"/>
    </location>
</feature>
<dbReference type="InterPro" id="IPR000719">
    <property type="entry name" value="Prot_kinase_dom"/>
</dbReference>
<dbReference type="GO" id="GO:0005737">
    <property type="term" value="C:cytoplasm"/>
    <property type="evidence" value="ECO:0007669"/>
    <property type="project" value="TreeGrafter"/>
</dbReference>
<keyword evidence="5 16" id="KW-0418">Kinase</keyword>
<keyword evidence="4 11" id="KW-0547">Nucleotide-binding</keyword>
<dbReference type="InterPro" id="IPR024435">
    <property type="entry name" value="HisRS-related_dom"/>
</dbReference>
<dbReference type="Gene3D" id="3.10.110.10">
    <property type="entry name" value="Ubiquitin Conjugating Enzyme"/>
    <property type="match status" value="1"/>
</dbReference>
<feature type="active site" description="Proton acceptor" evidence="10">
    <location>
        <position position="773"/>
    </location>
</feature>
<feature type="compositionally biased region" description="Basic residues" evidence="13">
    <location>
        <begin position="1"/>
        <end position="10"/>
    </location>
</feature>
<feature type="domain" description="Protein kinase" evidence="14">
    <location>
        <begin position="554"/>
        <end position="919"/>
    </location>
</feature>
<feature type="compositionally biased region" description="Basic and acidic residues" evidence="13">
    <location>
        <begin position="704"/>
        <end position="713"/>
    </location>
</feature>
<dbReference type="Pfam" id="PF12745">
    <property type="entry name" value="HGTP_anticodon2"/>
    <property type="match status" value="1"/>
</dbReference>
<evidence type="ECO:0000313" key="16">
    <source>
        <dbReference type="EMBL" id="KAF2484544.1"/>
    </source>
</evidence>
<organism evidence="16 17">
    <name type="scientific">Neohortaea acidophila</name>
    <dbReference type="NCBI Taxonomy" id="245834"/>
    <lineage>
        <taxon>Eukaryota</taxon>
        <taxon>Fungi</taxon>
        <taxon>Dikarya</taxon>
        <taxon>Ascomycota</taxon>
        <taxon>Pezizomycotina</taxon>
        <taxon>Dothideomycetes</taxon>
        <taxon>Dothideomycetidae</taxon>
        <taxon>Mycosphaerellales</taxon>
        <taxon>Teratosphaeriaceae</taxon>
        <taxon>Neohortaea</taxon>
    </lineage>
</organism>
<feature type="domain" description="Protein kinase" evidence="14">
    <location>
        <begin position="252"/>
        <end position="499"/>
    </location>
</feature>
<feature type="region of interest" description="Disordered" evidence="13">
    <location>
        <begin position="1416"/>
        <end position="1440"/>
    </location>
</feature>
<feature type="binding site" evidence="12">
    <location>
        <position position="584"/>
    </location>
    <ligand>
        <name>ATP</name>
        <dbReference type="ChEBI" id="CHEBI:30616"/>
    </ligand>
</feature>
<dbReference type="Gene3D" id="3.30.930.10">
    <property type="entry name" value="Bira Bifunctional Protein, Domain 2"/>
    <property type="match status" value="1"/>
</dbReference>
<dbReference type="GO" id="GO:0009893">
    <property type="term" value="P:positive regulation of metabolic process"/>
    <property type="evidence" value="ECO:0007669"/>
    <property type="project" value="UniProtKB-ARBA"/>
</dbReference>
<evidence type="ECO:0000256" key="4">
    <source>
        <dbReference type="ARBA" id="ARBA00022741"/>
    </source>
</evidence>
<evidence type="ECO:0000256" key="3">
    <source>
        <dbReference type="ARBA" id="ARBA00022679"/>
    </source>
</evidence>
<protein>
    <recommendedName>
        <fullName evidence="1">non-specific serine/threonine protein kinase</fullName>
        <ecNumber evidence="1">2.7.11.1</ecNumber>
    </recommendedName>
</protein>
<dbReference type="Gene3D" id="3.30.200.20">
    <property type="entry name" value="Phosphorylase Kinase, domain 1"/>
    <property type="match status" value="1"/>
</dbReference>
<dbReference type="FunFam" id="3.10.110.10:FF:000050">
    <property type="entry name" value="eIF-2-alpha kinase GCN2"/>
    <property type="match status" value="1"/>
</dbReference>
<evidence type="ECO:0000256" key="13">
    <source>
        <dbReference type="SAM" id="MobiDB-lite"/>
    </source>
</evidence>
<evidence type="ECO:0000256" key="9">
    <source>
        <dbReference type="ARBA" id="ARBA00048679"/>
    </source>
</evidence>
<dbReference type="PANTHER" id="PTHR11042">
    <property type="entry name" value="EUKARYOTIC TRANSLATION INITIATION FACTOR 2-ALPHA KINASE EIF2-ALPHA KINASE -RELATED"/>
    <property type="match status" value="1"/>
</dbReference>
<dbReference type="SUPFAM" id="SSF54495">
    <property type="entry name" value="UBC-like"/>
    <property type="match status" value="1"/>
</dbReference>
<dbReference type="InterPro" id="IPR008271">
    <property type="entry name" value="Ser/Thr_kinase_AS"/>
</dbReference>
<evidence type="ECO:0000256" key="11">
    <source>
        <dbReference type="PIRSR" id="PIRSR000660-2"/>
    </source>
</evidence>